<keyword evidence="2" id="KW-1185">Reference proteome</keyword>
<sequence length="194" mass="22154">MAILARMTALTAICKDRPIIKKLSKMMLKRVAYGAAKVPLRTLRTAKSTMRNIKTFASCLYSGKRLFGGKNRTGLARREGYPVARLLFLAAFVNDRFHKYVMTKPRDSSLHQIDQRPPVAIPGMVGGKPESGQSLAFDDANFIRRYQDEIRFGSSDKSDADPRMSQCTPQHQTVRKWHDGICVRSLHRHRRHQR</sequence>
<dbReference type="Proteomes" id="UP000322214">
    <property type="component" value="Chromosome"/>
</dbReference>
<proteinExistence type="predicted"/>
<organism evidence="1 2">
    <name type="scientific">Mariniblastus fucicola</name>
    <dbReference type="NCBI Taxonomy" id="980251"/>
    <lineage>
        <taxon>Bacteria</taxon>
        <taxon>Pseudomonadati</taxon>
        <taxon>Planctomycetota</taxon>
        <taxon>Planctomycetia</taxon>
        <taxon>Pirellulales</taxon>
        <taxon>Pirellulaceae</taxon>
        <taxon>Mariniblastus</taxon>
    </lineage>
</organism>
<dbReference type="KEGG" id="mff:MFFC18_00780"/>
<dbReference type="EMBL" id="CP042912">
    <property type="protein sequence ID" value="QEG20231.1"/>
    <property type="molecule type" value="Genomic_DNA"/>
</dbReference>
<name>A0A5B9PAU1_9BACT</name>
<reference evidence="1 2" key="1">
    <citation type="submission" date="2019-08" db="EMBL/GenBank/DDBJ databases">
        <title>Deep-cultivation of Planctomycetes and their phenomic and genomic characterization uncovers novel biology.</title>
        <authorList>
            <person name="Wiegand S."/>
            <person name="Jogler M."/>
            <person name="Boedeker C."/>
            <person name="Pinto D."/>
            <person name="Vollmers J."/>
            <person name="Rivas-Marin E."/>
            <person name="Kohn T."/>
            <person name="Peeters S.H."/>
            <person name="Heuer A."/>
            <person name="Rast P."/>
            <person name="Oberbeckmann S."/>
            <person name="Bunk B."/>
            <person name="Jeske O."/>
            <person name="Meyerdierks A."/>
            <person name="Storesund J.E."/>
            <person name="Kallscheuer N."/>
            <person name="Luecker S."/>
            <person name="Lage O.M."/>
            <person name="Pohl T."/>
            <person name="Merkel B.J."/>
            <person name="Hornburger P."/>
            <person name="Mueller R.-W."/>
            <person name="Bruemmer F."/>
            <person name="Labrenz M."/>
            <person name="Spormann A.M."/>
            <person name="Op den Camp H."/>
            <person name="Overmann J."/>
            <person name="Amann R."/>
            <person name="Jetten M.S.M."/>
            <person name="Mascher T."/>
            <person name="Medema M.H."/>
            <person name="Devos D.P."/>
            <person name="Kaster A.-K."/>
            <person name="Ovreas L."/>
            <person name="Rohde M."/>
            <person name="Galperin M.Y."/>
            <person name="Jogler C."/>
        </authorList>
    </citation>
    <scope>NUCLEOTIDE SEQUENCE [LARGE SCALE GENOMIC DNA]</scope>
    <source>
        <strain evidence="1 2">FC18</strain>
    </source>
</reference>
<accession>A0A5B9PAU1</accession>
<dbReference type="AlphaFoldDB" id="A0A5B9PAU1"/>
<protein>
    <submittedName>
        <fullName evidence="1">Uncharacterized protein</fullName>
    </submittedName>
</protein>
<evidence type="ECO:0000313" key="2">
    <source>
        <dbReference type="Proteomes" id="UP000322214"/>
    </source>
</evidence>
<evidence type="ECO:0000313" key="1">
    <source>
        <dbReference type="EMBL" id="QEG20231.1"/>
    </source>
</evidence>
<gene>
    <name evidence="1" type="ORF">MFFC18_00780</name>
</gene>